<dbReference type="AlphaFoldDB" id="A0A0M4L652"/>
<keyword evidence="2" id="KW-1185">Reference proteome</keyword>
<gene>
    <name evidence="1" type="ORF">PU02_0232</name>
</gene>
<reference evidence="1 2" key="1">
    <citation type="journal article" date="2015" name="Genome Announc.">
        <title>Complete Genome Sequence of Bartonella ancashensis Strain 20.00, Isolated from the Blood of a Patient with Verruga Peruana.</title>
        <authorList>
            <person name="Hang J."/>
            <person name="Mullins K.E."/>
            <person name="Clifford R.J."/>
            <person name="Onmus-Leone F."/>
            <person name="Yang Y."/>
            <person name="Jiang J."/>
            <person name="Leguia M."/>
            <person name="Kasper M.R."/>
            <person name="Maguina C."/>
            <person name="Lesho E.P."/>
            <person name="Jarman R.G."/>
            <person name="Richards A.L."/>
            <person name="Blazes D."/>
        </authorList>
    </citation>
    <scope>NUCLEOTIDE SEQUENCE [LARGE SCALE GENOMIC DNA]</scope>
    <source>
        <strain evidence="1 2">20.00</strain>
    </source>
</reference>
<evidence type="ECO:0000313" key="2">
    <source>
        <dbReference type="Proteomes" id="UP000057213"/>
    </source>
</evidence>
<organism evidence="1 2">
    <name type="scientific">Bartonella ancashensis</name>
    <dbReference type="NCBI Taxonomy" id="1318743"/>
    <lineage>
        <taxon>Bacteria</taxon>
        <taxon>Pseudomonadati</taxon>
        <taxon>Pseudomonadota</taxon>
        <taxon>Alphaproteobacteria</taxon>
        <taxon>Hyphomicrobiales</taxon>
        <taxon>Bartonellaceae</taxon>
        <taxon>Bartonella</taxon>
    </lineage>
</organism>
<dbReference type="STRING" id="1318743.PU02_0232"/>
<dbReference type="PATRIC" id="fig|1318743.3.peg.242"/>
<dbReference type="Proteomes" id="UP000057213">
    <property type="component" value="Chromosome"/>
</dbReference>
<evidence type="ECO:0000313" key="1">
    <source>
        <dbReference type="EMBL" id="ALE03046.1"/>
    </source>
</evidence>
<protein>
    <submittedName>
        <fullName evidence="1">Uncharacterized protein</fullName>
    </submittedName>
</protein>
<sequence>MEELLLILKCSFNKKSFDASPIPLYDINERSILKEREC</sequence>
<dbReference type="KEGG" id="banc:PU02_0232"/>
<proteinExistence type="predicted"/>
<name>A0A0M4L652_9HYPH</name>
<accession>A0A0M4L652</accession>
<dbReference type="EMBL" id="CP010401">
    <property type="protein sequence ID" value="ALE03046.1"/>
    <property type="molecule type" value="Genomic_DNA"/>
</dbReference>